<proteinExistence type="predicted"/>
<accession>A0A175JQ35</accession>
<keyword evidence="1" id="KW-0472">Membrane</keyword>
<dbReference type="AlphaFoldDB" id="A0A175JQ35"/>
<keyword evidence="1" id="KW-1133">Transmembrane helix</keyword>
<protein>
    <submittedName>
        <fullName evidence="3">Uncharacterized protein</fullName>
    </submittedName>
</protein>
<reference evidence="3 4" key="1">
    <citation type="submission" date="2016-05" db="EMBL/GenBank/DDBJ databases">
        <title>First whole genome sequencing of Entamoeba histolytica HM1:IMSS-clone-6.</title>
        <authorList>
            <person name="Mukherjee Avik.K."/>
            <person name="Izumyama S."/>
            <person name="Nakada-Tsukui K."/>
            <person name="Nozaki T."/>
        </authorList>
    </citation>
    <scope>NUCLEOTIDE SEQUENCE [LARGE SCALE GENOMIC DNA]</scope>
    <source>
        <strain evidence="3 4">HM1:IMSS clone 6</strain>
    </source>
</reference>
<name>A0A175JQ35_ENTHI</name>
<gene>
    <name evidence="3" type="ORF">CL6EHI_076860</name>
</gene>
<keyword evidence="2" id="KW-0732">Signal</keyword>
<dbReference type="Proteomes" id="UP000078387">
    <property type="component" value="Unassembled WGS sequence"/>
</dbReference>
<comment type="caution">
    <text evidence="3">The sequence shown here is derived from an EMBL/GenBank/DDBJ whole genome shotgun (WGS) entry which is preliminary data.</text>
</comment>
<evidence type="ECO:0000313" key="4">
    <source>
        <dbReference type="Proteomes" id="UP000078387"/>
    </source>
</evidence>
<organism evidence="3 4">
    <name type="scientific">Entamoeba histolytica</name>
    <dbReference type="NCBI Taxonomy" id="5759"/>
    <lineage>
        <taxon>Eukaryota</taxon>
        <taxon>Amoebozoa</taxon>
        <taxon>Evosea</taxon>
        <taxon>Archamoebae</taxon>
        <taxon>Mastigamoebida</taxon>
        <taxon>Entamoebidae</taxon>
        <taxon>Entamoeba</taxon>
    </lineage>
</organism>
<evidence type="ECO:0000256" key="1">
    <source>
        <dbReference type="SAM" id="Phobius"/>
    </source>
</evidence>
<dbReference type="VEuPathDB" id="AmoebaDB:EHI5A_011620"/>
<evidence type="ECO:0000256" key="2">
    <source>
        <dbReference type="SAM" id="SignalP"/>
    </source>
</evidence>
<feature type="signal peptide" evidence="2">
    <location>
        <begin position="1"/>
        <end position="20"/>
    </location>
</feature>
<feature type="chain" id="PRO_5008039955" evidence="2">
    <location>
        <begin position="21"/>
        <end position="439"/>
    </location>
</feature>
<dbReference type="EMBL" id="BDEQ01000001">
    <property type="protein sequence ID" value="GAT95595.1"/>
    <property type="molecule type" value="Genomic_DNA"/>
</dbReference>
<dbReference type="VEuPathDB" id="AmoebaDB:KM1_014460"/>
<keyword evidence="1" id="KW-0812">Transmembrane</keyword>
<evidence type="ECO:0000313" key="3">
    <source>
        <dbReference type="EMBL" id="GAT95595.1"/>
    </source>
</evidence>
<feature type="transmembrane region" description="Helical" evidence="1">
    <location>
        <begin position="408"/>
        <end position="429"/>
    </location>
</feature>
<sequence>MIIVFFLLLSFGFSQQCLEAQEIILTSSNTKILINNKIMKVSTPSYTGCNDFKQHHTRWFKIKNYENVPLLVNISYSPITHLHVVDSCLFQNCLLNSFQKTSSIILESESSVYLAFFTSTPPLQSTLQIDSSKLDKIKIIQPNENQMKHTTSHIKITSIPTSVFCGNECKISIPSQSKTIKIGNCNNQIKHISSICEDGINPLQFSFCSNGYITSLLNKNSGKCILSLSLDKETSISLKPYKEKTKIRLNNNHYEETIDLPKIGGKRLRNYEINLPKGKVLSINTVNQNGQIIKPFLSNTKSSSFHCNSNGVCSLFKKASKNEKVNIGIGLLHLSNLTKIVIHLGDTPIKISHSIPFTTTQPQLNFIPHQPQLNFIPHQPQLNFIPYQPPQNTPQIIDEYKEGGSKQYVFISIGMVFFILVIGFIFIMFRPNSLFRLFN</sequence>
<dbReference type="VEuPathDB" id="AmoebaDB:EHI7A_024000"/>
<dbReference type="eggNOG" id="ENOG502RIDD">
    <property type="taxonomic scope" value="Eukaryota"/>
</dbReference>
<dbReference type="VEuPathDB" id="AmoebaDB:EHI_076860"/>